<dbReference type="PANTHER" id="PTHR23268">
    <property type="entry name" value="T-CELL RECEPTOR BETA CHAIN"/>
    <property type="match status" value="1"/>
</dbReference>
<dbReference type="GO" id="GO:0002376">
    <property type="term" value="P:immune system process"/>
    <property type="evidence" value="ECO:0007669"/>
    <property type="project" value="UniProtKB-KW"/>
</dbReference>
<dbReference type="STRING" id="94827.A0A099ZWN9"/>
<feature type="non-terminal residue" evidence="4">
    <location>
        <position position="81"/>
    </location>
</feature>
<protein>
    <recommendedName>
        <fullName evidence="3">Immunoglobulin V-set domain-containing protein</fullName>
    </recommendedName>
</protein>
<name>A0A099ZWN9_TINGU</name>
<dbReference type="Proteomes" id="UP000053641">
    <property type="component" value="Unassembled WGS sequence"/>
</dbReference>
<keyword evidence="1" id="KW-0732">Signal</keyword>
<dbReference type="EMBL" id="KL898235">
    <property type="protein sequence ID" value="KGL85225.1"/>
    <property type="molecule type" value="Genomic_DNA"/>
</dbReference>
<dbReference type="Gene3D" id="2.60.40.10">
    <property type="entry name" value="Immunoglobulins"/>
    <property type="match status" value="1"/>
</dbReference>
<gene>
    <name evidence="4" type="ORF">N309_02288</name>
</gene>
<dbReference type="SUPFAM" id="SSF48726">
    <property type="entry name" value="Immunoglobulin"/>
    <property type="match status" value="1"/>
</dbReference>
<sequence>QNDNHVYMSWYLQKPDKGLQLIYYSTGVKQEQEGDIHSGYKANRLNLTDFYLDILAAKINNSAIYFCASSLDTTLQSHLFS</sequence>
<keyword evidence="2" id="KW-0391">Immunity</keyword>
<evidence type="ECO:0000313" key="5">
    <source>
        <dbReference type="Proteomes" id="UP000053641"/>
    </source>
</evidence>
<dbReference type="Pfam" id="PF07686">
    <property type="entry name" value="V-set"/>
    <property type="match status" value="1"/>
</dbReference>
<evidence type="ECO:0000259" key="3">
    <source>
        <dbReference type="Pfam" id="PF07686"/>
    </source>
</evidence>
<dbReference type="InterPro" id="IPR013783">
    <property type="entry name" value="Ig-like_fold"/>
</dbReference>
<dbReference type="PANTHER" id="PTHR23268:SF28">
    <property type="entry name" value="T CELL RECEPTOR BETA VARIABLE 19"/>
    <property type="match status" value="1"/>
</dbReference>
<dbReference type="InterPro" id="IPR013106">
    <property type="entry name" value="Ig_V-set"/>
</dbReference>
<accession>A0A099ZWN9</accession>
<evidence type="ECO:0000256" key="1">
    <source>
        <dbReference type="ARBA" id="ARBA00022729"/>
    </source>
</evidence>
<evidence type="ECO:0000256" key="2">
    <source>
        <dbReference type="ARBA" id="ARBA00022859"/>
    </source>
</evidence>
<dbReference type="GO" id="GO:0005886">
    <property type="term" value="C:plasma membrane"/>
    <property type="evidence" value="ECO:0007669"/>
    <property type="project" value="TreeGrafter"/>
</dbReference>
<proteinExistence type="predicted"/>
<dbReference type="AlphaFoldDB" id="A0A099ZWN9"/>
<dbReference type="GO" id="GO:0007166">
    <property type="term" value="P:cell surface receptor signaling pathway"/>
    <property type="evidence" value="ECO:0007669"/>
    <property type="project" value="TreeGrafter"/>
</dbReference>
<organism evidence="4 5">
    <name type="scientific">Tinamus guttatus</name>
    <name type="common">White-throated tinamou</name>
    <dbReference type="NCBI Taxonomy" id="94827"/>
    <lineage>
        <taxon>Eukaryota</taxon>
        <taxon>Metazoa</taxon>
        <taxon>Chordata</taxon>
        <taxon>Craniata</taxon>
        <taxon>Vertebrata</taxon>
        <taxon>Euteleostomi</taxon>
        <taxon>Archelosauria</taxon>
        <taxon>Archosauria</taxon>
        <taxon>Dinosauria</taxon>
        <taxon>Saurischia</taxon>
        <taxon>Theropoda</taxon>
        <taxon>Coelurosauria</taxon>
        <taxon>Aves</taxon>
        <taxon>Palaeognathae</taxon>
        <taxon>Tinamiformes</taxon>
        <taxon>Tinamidae</taxon>
        <taxon>Tinamus</taxon>
    </lineage>
</organism>
<feature type="domain" description="Immunoglobulin V-set" evidence="3">
    <location>
        <begin position="2"/>
        <end position="69"/>
    </location>
</feature>
<dbReference type="InterPro" id="IPR050413">
    <property type="entry name" value="TCR_beta_variable"/>
</dbReference>
<keyword evidence="5" id="KW-1185">Reference proteome</keyword>
<dbReference type="InterPro" id="IPR036179">
    <property type="entry name" value="Ig-like_dom_sf"/>
</dbReference>
<evidence type="ECO:0000313" key="4">
    <source>
        <dbReference type="EMBL" id="KGL85225.1"/>
    </source>
</evidence>
<reference evidence="4 5" key="1">
    <citation type="submission" date="2014-06" db="EMBL/GenBank/DDBJ databases">
        <title>Genome evolution of avian class.</title>
        <authorList>
            <person name="Zhang G."/>
            <person name="Li C."/>
        </authorList>
    </citation>
    <scope>NUCLEOTIDE SEQUENCE [LARGE SCALE GENOMIC DNA]</scope>
    <source>
        <strain evidence="4">BGI_N309</strain>
    </source>
</reference>
<feature type="non-terminal residue" evidence="4">
    <location>
        <position position="1"/>
    </location>
</feature>